<evidence type="ECO:0000313" key="2">
    <source>
        <dbReference type="Proteomes" id="UP000008281"/>
    </source>
</evidence>
<protein>
    <submittedName>
        <fullName evidence="1">Uncharacterized protein</fullName>
    </submittedName>
</protein>
<dbReference type="eggNOG" id="ENOG502TJMA">
    <property type="taxonomic scope" value="Eukaryota"/>
</dbReference>
<proteinExistence type="predicted"/>
<evidence type="ECO:0000313" key="1">
    <source>
        <dbReference type="EMBL" id="EFO85263.1"/>
    </source>
</evidence>
<keyword evidence="2" id="KW-1185">Reference proteome</keyword>
<dbReference type="KEGG" id="crq:GCK72_013775"/>
<dbReference type="CTD" id="9825608"/>
<dbReference type="EMBL" id="DS268522">
    <property type="protein sequence ID" value="EFO85263.1"/>
    <property type="molecule type" value="Genomic_DNA"/>
</dbReference>
<organism evidence="2">
    <name type="scientific">Caenorhabditis remanei</name>
    <name type="common">Caenorhabditis vulgaris</name>
    <dbReference type="NCBI Taxonomy" id="31234"/>
    <lineage>
        <taxon>Eukaryota</taxon>
        <taxon>Metazoa</taxon>
        <taxon>Ecdysozoa</taxon>
        <taxon>Nematoda</taxon>
        <taxon>Chromadorea</taxon>
        <taxon>Rhabditida</taxon>
        <taxon>Rhabditina</taxon>
        <taxon>Rhabditomorpha</taxon>
        <taxon>Rhabditoidea</taxon>
        <taxon>Rhabditidae</taxon>
        <taxon>Peloderinae</taxon>
        <taxon>Caenorhabditis</taxon>
    </lineage>
</organism>
<dbReference type="HOGENOM" id="CLU_1225784_0_0_1"/>
<dbReference type="GeneID" id="9825608"/>
<dbReference type="Proteomes" id="UP000008281">
    <property type="component" value="Unassembled WGS sequence"/>
</dbReference>
<name>E3N3V3_CAERE</name>
<dbReference type="OrthoDB" id="5844663at2759"/>
<dbReference type="RefSeq" id="XP_003096896.2">
    <property type="nucleotide sequence ID" value="XM_003096848.2"/>
</dbReference>
<dbReference type="InParanoid" id="E3N3V3"/>
<sequence>MTTNCSAMSRIVNACIPGIKTSFVLWSITHTISTKKSDKTSPDSLMRIASSVALIKALENSEISDLVEEILKTDILEVCSFHYLEKHPKLLSTALYFSLQKDSGHVGIEIFNQSCKLTVGNEIVATVSIDDFQWPIYFTTLLIIKKIPEFQFSIMECYSGIETKVSKCRKFLNTLIHTLKDLNYESSCNINCYSRREFYYDGPFGSHVYFTRAISATDGLCRHERIAGND</sequence>
<reference evidence="1" key="1">
    <citation type="submission" date="2007-07" db="EMBL/GenBank/DDBJ databases">
        <title>PCAP assembly of the Caenorhabditis remanei genome.</title>
        <authorList>
            <consortium name="The Caenorhabditis remanei Sequencing Consortium"/>
            <person name="Wilson R.K."/>
        </authorList>
    </citation>
    <scope>NUCLEOTIDE SEQUENCE [LARGE SCALE GENOMIC DNA]</scope>
    <source>
        <strain evidence="1">PB4641</strain>
    </source>
</reference>
<gene>
    <name evidence="1" type="ORF">CRE_24647</name>
</gene>
<accession>E3N3V3</accession>
<dbReference type="AlphaFoldDB" id="E3N3V3"/>